<organism evidence="1 2">
    <name type="scientific">Smallanthus sonchifolius</name>
    <dbReference type="NCBI Taxonomy" id="185202"/>
    <lineage>
        <taxon>Eukaryota</taxon>
        <taxon>Viridiplantae</taxon>
        <taxon>Streptophyta</taxon>
        <taxon>Embryophyta</taxon>
        <taxon>Tracheophyta</taxon>
        <taxon>Spermatophyta</taxon>
        <taxon>Magnoliopsida</taxon>
        <taxon>eudicotyledons</taxon>
        <taxon>Gunneridae</taxon>
        <taxon>Pentapetalae</taxon>
        <taxon>asterids</taxon>
        <taxon>campanulids</taxon>
        <taxon>Asterales</taxon>
        <taxon>Asteraceae</taxon>
        <taxon>Asteroideae</taxon>
        <taxon>Heliantheae alliance</taxon>
        <taxon>Millerieae</taxon>
        <taxon>Smallanthus</taxon>
    </lineage>
</organism>
<proteinExistence type="predicted"/>
<dbReference type="EMBL" id="CM042027">
    <property type="protein sequence ID" value="KAI3802183.1"/>
    <property type="molecule type" value="Genomic_DNA"/>
</dbReference>
<name>A0ACB9I382_9ASTR</name>
<reference evidence="1 2" key="2">
    <citation type="journal article" date="2022" name="Mol. Ecol. Resour.">
        <title>The genomes of chicory, endive, great burdock and yacon provide insights into Asteraceae paleo-polyploidization history and plant inulin production.</title>
        <authorList>
            <person name="Fan W."/>
            <person name="Wang S."/>
            <person name="Wang H."/>
            <person name="Wang A."/>
            <person name="Jiang F."/>
            <person name="Liu H."/>
            <person name="Zhao H."/>
            <person name="Xu D."/>
            <person name="Zhang Y."/>
        </authorList>
    </citation>
    <scope>NUCLEOTIDE SEQUENCE [LARGE SCALE GENOMIC DNA]</scope>
    <source>
        <strain evidence="2">cv. Yunnan</strain>
        <tissue evidence="1">Leaves</tissue>
    </source>
</reference>
<evidence type="ECO:0000313" key="1">
    <source>
        <dbReference type="EMBL" id="KAI3802183.1"/>
    </source>
</evidence>
<dbReference type="Proteomes" id="UP001056120">
    <property type="component" value="Linkage Group LG10"/>
</dbReference>
<protein>
    <submittedName>
        <fullName evidence="1">Uncharacterized protein</fullName>
    </submittedName>
</protein>
<gene>
    <name evidence="1" type="ORF">L1987_30313</name>
</gene>
<evidence type="ECO:0000313" key="2">
    <source>
        <dbReference type="Proteomes" id="UP001056120"/>
    </source>
</evidence>
<accession>A0ACB9I382</accession>
<sequence length="85" mass="9481">MALVSAYLGEELREVSNKANLSIAAISAYLNELDMSNVLLKPDSDSVHIREVGDDNLVEDIVLIRQIVDDYLYIAMDIEFPVVVL</sequence>
<reference evidence="2" key="1">
    <citation type="journal article" date="2022" name="Mol. Ecol. Resour.">
        <title>The genomes of chicory, endive, great burdock and yacon provide insights into Asteraceae palaeo-polyploidization history and plant inulin production.</title>
        <authorList>
            <person name="Fan W."/>
            <person name="Wang S."/>
            <person name="Wang H."/>
            <person name="Wang A."/>
            <person name="Jiang F."/>
            <person name="Liu H."/>
            <person name="Zhao H."/>
            <person name="Xu D."/>
            <person name="Zhang Y."/>
        </authorList>
    </citation>
    <scope>NUCLEOTIDE SEQUENCE [LARGE SCALE GENOMIC DNA]</scope>
    <source>
        <strain evidence="2">cv. Yunnan</strain>
    </source>
</reference>
<comment type="caution">
    <text evidence="1">The sequence shown here is derived from an EMBL/GenBank/DDBJ whole genome shotgun (WGS) entry which is preliminary data.</text>
</comment>
<keyword evidence="2" id="KW-1185">Reference proteome</keyword>